<reference evidence="2 3" key="1">
    <citation type="submission" date="2020-08" db="EMBL/GenBank/DDBJ databases">
        <title>Genomic Encyclopedia of Type Strains, Phase IV (KMG-V): Genome sequencing to study the core and pangenomes of soil and plant-associated prokaryotes.</title>
        <authorList>
            <person name="Whitman W."/>
        </authorList>
    </citation>
    <scope>NUCLEOTIDE SEQUENCE [LARGE SCALE GENOMIC DNA]</scope>
    <source>
        <strain evidence="2 3">MP601</strain>
    </source>
</reference>
<gene>
    <name evidence="2" type="ORF">HDF22_005424</name>
</gene>
<dbReference type="RefSeq" id="WP_183589812.1">
    <property type="nucleotide sequence ID" value="NZ_JACHCA010000021.1"/>
</dbReference>
<evidence type="ECO:0000313" key="2">
    <source>
        <dbReference type="EMBL" id="MBB6131273.1"/>
    </source>
</evidence>
<protein>
    <recommendedName>
        <fullName evidence="1">DUF4180 domain-containing protein</fullName>
    </recommendedName>
</protein>
<feature type="domain" description="DUF4180" evidence="1">
    <location>
        <begin position="9"/>
        <end position="117"/>
    </location>
</feature>
<name>A0A841JJB6_9SPHI</name>
<dbReference type="AlphaFoldDB" id="A0A841JJB6"/>
<dbReference type="EMBL" id="JACHCA010000021">
    <property type="protein sequence ID" value="MBB6131273.1"/>
    <property type="molecule type" value="Genomic_DNA"/>
</dbReference>
<sequence length="123" mass="13911">MDINLISINDFNIAEIVSNIIEINNAQDALDILANCAYQDARRIVMYQENITEDFFDLKTTLAGDILQKFSNYNVKLAIVGDFSKYSSKSLRDFIYESNKATRISFVATKEEAIDALSKGIRV</sequence>
<accession>A0A841JJB6</accession>
<evidence type="ECO:0000259" key="1">
    <source>
        <dbReference type="Pfam" id="PF13788"/>
    </source>
</evidence>
<dbReference type="InterPro" id="IPR025438">
    <property type="entry name" value="DUF4180"/>
</dbReference>
<dbReference type="Pfam" id="PF13788">
    <property type="entry name" value="DUF4180"/>
    <property type="match status" value="1"/>
</dbReference>
<comment type="caution">
    <text evidence="2">The sequence shown here is derived from an EMBL/GenBank/DDBJ whole genome shotgun (WGS) entry which is preliminary data.</text>
</comment>
<proteinExistence type="predicted"/>
<evidence type="ECO:0000313" key="3">
    <source>
        <dbReference type="Proteomes" id="UP000548326"/>
    </source>
</evidence>
<dbReference type="Proteomes" id="UP000548326">
    <property type="component" value="Unassembled WGS sequence"/>
</dbReference>
<organism evidence="2 3">
    <name type="scientific">Mucilaginibacter lappiensis</name>
    <dbReference type="NCBI Taxonomy" id="354630"/>
    <lineage>
        <taxon>Bacteria</taxon>
        <taxon>Pseudomonadati</taxon>
        <taxon>Bacteroidota</taxon>
        <taxon>Sphingobacteriia</taxon>
        <taxon>Sphingobacteriales</taxon>
        <taxon>Sphingobacteriaceae</taxon>
        <taxon>Mucilaginibacter</taxon>
    </lineage>
</organism>